<sequence>MRPVLIVGAGKIGASIAKLLVHSGDYDVTLADRDAAALQRVAARAPVRTLALRASDADGLAASLAGQSAVLSATSFDANPAIARAALASGASYFDLTEDVATTRKIRNLARRAAPRQIFMPQCGLAPGFIGILAADLAHRFDTLDTVKMRVGALPQYPNNPIMYNLTWSTDGLINEYCNACEAIVDGQRRDVQALEGLEHFALDGLEYEAFNTSGGLGTLCETLAQRVHTLNYKTVRYTGHRYLMDFLVNGLRLGASRAGRRQLKTMLEYAVPITLQDVVLVFVSVSGMIDGQFRQITDARKIYHRELFGEAWSAIQLTTAASACAVIDLHFDGELNGDGHGFVAQEQVSLDRFLANRFGRYYAIDRYAEEIPI</sequence>
<comment type="caution">
    <text evidence="4">The sequence shown here is derived from an EMBL/GenBank/DDBJ whole genome shotgun (WGS) entry which is preliminary data.</text>
</comment>
<keyword evidence="1" id="KW-0560">Oxidoreductase</keyword>
<dbReference type="InterPro" id="IPR005097">
    <property type="entry name" value="Sacchrp_dh_NADP-bd"/>
</dbReference>
<dbReference type="SUPFAM" id="SSF55347">
    <property type="entry name" value="Glyceraldehyde-3-phosphate dehydrogenase-like, C-terminal domain"/>
    <property type="match status" value="1"/>
</dbReference>
<dbReference type="RefSeq" id="WP_203536409.1">
    <property type="nucleotide sequence ID" value="NZ_JAESND010000001.1"/>
</dbReference>
<evidence type="ECO:0000256" key="1">
    <source>
        <dbReference type="ARBA" id="ARBA00023002"/>
    </source>
</evidence>
<dbReference type="InterPro" id="IPR051168">
    <property type="entry name" value="AASS"/>
</dbReference>
<dbReference type="InterPro" id="IPR036291">
    <property type="entry name" value="NAD(P)-bd_dom_sf"/>
</dbReference>
<evidence type="ECO:0000313" key="4">
    <source>
        <dbReference type="EMBL" id="MBM3114741.1"/>
    </source>
</evidence>
<evidence type="ECO:0000259" key="3">
    <source>
        <dbReference type="Pfam" id="PF16653"/>
    </source>
</evidence>
<gene>
    <name evidence="4" type="ORF">JMJ54_02765</name>
</gene>
<dbReference type="Pfam" id="PF03435">
    <property type="entry name" value="Sacchrp_dh_NADP"/>
    <property type="match status" value="1"/>
</dbReference>
<feature type="domain" description="Saccharopine dehydrogenase NADP binding" evidence="2">
    <location>
        <begin position="4"/>
        <end position="113"/>
    </location>
</feature>
<evidence type="ECO:0000313" key="5">
    <source>
        <dbReference type="Proteomes" id="UP000809431"/>
    </source>
</evidence>
<dbReference type="InterPro" id="IPR032095">
    <property type="entry name" value="Sacchrp_dh-like_C"/>
</dbReference>
<accession>A0ABS2BIF6</accession>
<dbReference type="SUPFAM" id="SSF51735">
    <property type="entry name" value="NAD(P)-binding Rossmann-fold domains"/>
    <property type="match status" value="1"/>
</dbReference>
<dbReference type="PANTHER" id="PTHR11133">
    <property type="entry name" value="SACCHAROPINE DEHYDROGENASE"/>
    <property type="match status" value="1"/>
</dbReference>
<dbReference type="PANTHER" id="PTHR11133:SF22">
    <property type="entry name" value="ALPHA-AMINOADIPIC SEMIALDEHYDE SYNTHASE, MITOCHONDRIAL"/>
    <property type="match status" value="1"/>
</dbReference>
<dbReference type="Gene3D" id="3.40.50.720">
    <property type="entry name" value="NAD(P)-binding Rossmann-like Domain"/>
    <property type="match status" value="1"/>
</dbReference>
<dbReference type="Proteomes" id="UP000809431">
    <property type="component" value="Unassembled WGS sequence"/>
</dbReference>
<dbReference type="Gene3D" id="3.30.360.10">
    <property type="entry name" value="Dihydrodipicolinate Reductase, domain 2"/>
    <property type="match status" value="1"/>
</dbReference>
<protein>
    <submittedName>
        <fullName evidence="4">Saccharopine dehydrogenase NADP-binding domain-containing protein</fullName>
    </submittedName>
</protein>
<dbReference type="EMBL" id="JAESND010000001">
    <property type="protein sequence ID" value="MBM3114741.1"/>
    <property type="molecule type" value="Genomic_DNA"/>
</dbReference>
<name>A0ABS2BIF6_9NEIS</name>
<reference evidence="4 5" key="1">
    <citation type="submission" date="2021-01" db="EMBL/GenBank/DDBJ databases">
        <title>Draft Genome Sequence and Polyhydroxyalkanoate Biosynthetic Potential of Jeongeupia naejangsanensis Type Strain DSM 24253.</title>
        <authorList>
            <person name="Turrini P."/>
            <person name="Artuso I."/>
            <person name="Lugli G.A."/>
            <person name="Frangipani E."/>
            <person name="Ventura M."/>
            <person name="Visca P."/>
        </authorList>
    </citation>
    <scope>NUCLEOTIDE SEQUENCE [LARGE SCALE GENOMIC DNA]</scope>
    <source>
        <strain evidence="4 5">DSM 24253</strain>
    </source>
</reference>
<keyword evidence="5" id="KW-1185">Reference proteome</keyword>
<proteinExistence type="predicted"/>
<feature type="domain" description="Saccharopine dehydrogenase-like C-terminal" evidence="3">
    <location>
        <begin position="124"/>
        <end position="349"/>
    </location>
</feature>
<organism evidence="4 5">
    <name type="scientific">Jeongeupia naejangsanensis</name>
    <dbReference type="NCBI Taxonomy" id="613195"/>
    <lineage>
        <taxon>Bacteria</taxon>
        <taxon>Pseudomonadati</taxon>
        <taxon>Pseudomonadota</taxon>
        <taxon>Betaproteobacteria</taxon>
        <taxon>Neisseriales</taxon>
        <taxon>Chitinibacteraceae</taxon>
        <taxon>Jeongeupia</taxon>
    </lineage>
</organism>
<dbReference type="Pfam" id="PF16653">
    <property type="entry name" value="Sacchrp_dh_C"/>
    <property type="match status" value="1"/>
</dbReference>
<evidence type="ECO:0000259" key="2">
    <source>
        <dbReference type="Pfam" id="PF03435"/>
    </source>
</evidence>